<keyword evidence="1" id="KW-0472">Membrane</keyword>
<dbReference type="Proteomes" id="UP000316213">
    <property type="component" value="Unassembled WGS sequence"/>
</dbReference>
<dbReference type="OrthoDB" id="286225at2"/>
<keyword evidence="3" id="KW-1185">Reference proteome</keyword>
<feature type="transmembrane region" description="Helical" evidence="1">
    <location>
        <begin position="6"/>
        <end position="27"/>
    </location>
</feature>
<evidence type="ECO:0000313" key="2">
    <source>
        <dbReference type="EMBL" id="TWU03543.1"/>
    </source>
</evidence>
<proteinExistence type="predicted"/>
<dbReference type="AlphaFoldDB" id="A0A5C6AU43"/>
<organism evidence="2 3">
    <name type="scientific">Neorhodopirellula pilleata</name>
    <dbReference type="NCBI Taxonomy" id="2714738"/>
    <lineage>
        <taxon>Bacteria</taxon>
        <taxon>Pseudomonadati</taxon>
        <taxon>Planctomycetota</taxon>
        <taxon>Planctomycetia</taxon>
        <taxon>Pirellulales</taxon>
        <taxon>Pirellulaceae</taxon>
        <taxon>Neorhodopirellula</taxon>
    </lineage>
</organism>
<evidence type="ECO:0000256" key="1">
    <source>
        <dbReference type="SAM" id="Phobius"/>
    </source>
</evidence>
<protein>
    <submittedName>
        <fullName evidence="2">Uncharacterized protein</fullName>
    </submittedName>
</protein>
<keyword evidence="1" id="KW-1133">Transmembrane helix</keyword>
<gene>
    <name evidence="2" type="ORF">Pla100_04700</name>
</gene>
<name>A0A5C6AU43_9BACT</name>
<feature type="transmembrane region" description="Helical" evidence="1">
    <location>
        <begin position="48"/>
        <end position="67"/>
    </location>
</feature>
<dbReference type="RefSeq" id="WP_146576036.1">
    <property type="nucleotide sequence ID" value="NZ_SJPM01000001.1"/>
</dbReference>
<comment type="caution">
    <text evidence="2">The sequence shown here is derived from an EMBL/GenBank/DDBJ whole genome shotgun (WGS) entry which is preliminary data.</text>
</comment>
<sequence>MISDELLVGCLAIGVSVIALAIACGPWNRPYQIRSMAALSSRFGKPTARGIWFLIAIVAGGCGWSILNEIRPAYATPTLREESAR</sequence>
<accession>A0A5C6AU43</accession>
<keyword evidence="1" id="KW-0812">Transmembrane</keyword>
<reference evidence="2 3" key="1">
    <citation type="submission" date="2019-02" db="EMBL/GenBank/DDBJ databases">
        <title>Deep-cultivation of Planctomycetes and their phenomic and genomic characterization uncovers novel biology.</title>
        <authorList>
            <person name="Wiegand S."/>
            <person name="Jogler M."/>
            <person name="Boedeker C."/>
            <person name="Pinto D."/>
            <person name="Vollmers J."/>
            <person name="Rivas-Marin E."/>
            <person name="Kohn T."/>
            <person name="Peeters S.H."/>
            <person name="Heuer A."/>
            <person name="Rast P."/>
            <person name="Oberbeckmann S."/>
            <person name="Bunk B."/>
            <person name="Jeske O."/>
            <person name="Meyerdierks A."/>
            <person name="Storesund J.E."/>
            <person name="Kallscheuer N."/>
            <person name="Luecker S."/>
            <person name="Lage O.M."/>
            <person name="Pohl T."/>
            <person name="Merkel B.J."/>
            <person name="Hornburger P."/>
            <person name="Mueller R.-W."/>
            <person name="Bruemmer F."/>
            <person name="Labrenz M."/>
            <person name="Spormann A.M."/>
            <person name="Op Den Camp H."/>
            <person name="Overmann J."/>
            <person name="Amann R."/>
            <person name="Jetten M.S.M."/>
            <person name="Mascher T."/>
            <person name="Medema M.H."/>
            <person name="Devos D.P."/>
            <person name="Kaster A.-K."/>
            <person name="Ovreas L."/>
            <person name="Rohde M."/>
            <person name="Galperin M.Y."/>
            <person name="Jogler C."/>
        </authorList>
    </citation>
    <scope>NUCLEOTIDE SEQUENCE [LARGE SCALE GENOMIC DNA]</scope>
    <source>
        <strain evidence="2 3">Pla100</strain>
    </source>
</reference>
<dbReference type="EMBL" id="SJPM01000001">
    <property type="protein sequence ID" value="TWU03543.1"/>
    <property type="molecule type" value="Genomic_DNA"/>
</dbReference>
<evidence type="ECO:0000313" key="3">
    <source>
        <dbReference type="Proteomes" id="UP000316213"/>
    </source>
</evidence>